<organism evidence="2 3">
    <name type="scientific">Armillaria ostoyae</name>
    <name type="common">Armillaria root rot fungus</name>
    <dbReference type="NCBI Taxonomy" id="47428"/>
    <lineage>
        <taxon>Eukaryota</taxon>
        <taxon>Fungi</taxon>
        <taxon>Dikarya</taxon>
        <taxon>Basidiomycota</taxon>
        <taxon>Agaricomycotina</taxon>
        <taxon>Agaricomycetes</taxon>
        <taxon>Agaricomycetidae</taxon>
        <taxon>Agaricales</taxon>
        <taxon>Marasmiineae</taxon>
        <taxon>Physalacriaceae</taxon>
        <taxon>Armillaria</taxon>
    </lineage>
</organism>
<feature type="compositionally biased region" description="Basic and acidic residues" evidence="1">
    <location>
        <begin position="33"/>
        <end position="55"/>
    </location>
</feature>
<proteinExistence type="predicted"/>
<feature type="compositionally biased region" description="Low complexity" evidence="1">
    <location>
        <begin position="128"/>
        <end position="143"/>
    </location>
</feature>
<dbReference type="AlphaFoldDB" id="A0A284RNY6"/>
<dbReference type="OrthoDB" id="10412175at2759"/>
<feature type="region of interest" description="Disordered" evidence="1">
    <location>
        <begin position="33"/>
        <end position="183"/>
    </location>
</feature>
<evidence type="ECO:0000313" key="3">
    <source>
        <dbReference type="Proteomes" id="UP000219338"/>
    </source>
</evidence>
<sequence length="183" mass="20042">MSQNVLITGSSTSGLLNVTGSLAALLQEKQDLERKLGYDTDETGRELPTEEERKQGFSKCSMKAGGNQNKTSRVERSGSPSPPEDVNKNQKKTGGAVKEKQRVTIEDAEDSEDDEPALKSKQVRMDPAPKVTPTPQVVVPCMPKDFFSPWDNTKVAGEGGPEKKKDFKRGYTPYPLDPMLGLD</sequence>
<protein>
    <submittedName>
        <fullName evidence="2">Uncharacterized protein</fullName>
    </submittedName>
</protein>
<name>A0A284RNY6_ARMOS</name>
<feature type="compositionally biased region" description="Acidic residues" evidence="1">
    <location>
        <begin position="106"/>
        <end position="115"/>
    </location>
</feature>
<gene>
    <name evidence="2" type="ORF">ARMOST_13820</name>
</gene>
<reference evidence="3" key="1">
    <citation type="journal article" date="2017" name="Nat. Ecol. Evol.">
        <title>Genome expansion and lineage-specific genetic innovations in the forest pathogenic fungi Armillaria.</title>
        <authorList>
            <person name="Sipos G."/>
            <person name="Prasanna A.N."/>
            <person name="Walter M.C."/>
            <person name="O'Connor E."/>
            <person name="Balint B."/>
            <person name="Krizsan K."/>
            <person name="Kiss B."/>
            <person name="Hess J."/>
            <person name="Varga T."/>
            <person name="Slot J."/>
            <person name="Riley R."/>
            <person name="Boka B."/>
            <person name="Rigling D."/>
            <person name="Barry K."/>
            <person name="Lee J."/>
            <person name="Mihaltcheva S."/>
            <person name="LaButti K."/>
            <person name="Lipzen A."/>
            <person name="Waldron R."/>
            <person name="Moloney N.M."/>
            <person name="Sperisen C."/>
            <person name="Kredics L."/>
            <person name="Vagvoelgyi C."/>
            <person name="Patrignani A."/>
            <person name="Fitzpatrick D."/>
            <person name="Nagy I."/>
            <person name="Doyle S."/>
            <person name="Anderson J.B."/>
            <person name="Grigoriev I.V."/>
            <person name="Gueldener U."/>
            <person name="Muensterkoetter M."/>
            <person name="Nagy L.G."/>
        </authorList>
    </citation>
    <scope>NUCLEOTIDE SEQUENCE [LARGE SCALE GENOMIC DNA]</scope>
    <source>
        <strain evidence="3">C18/9</strain>
    </source>
</reference>
<evidence type="ECO:0000313" key="2">
    <source>
        <dbReference type="EMBL" id="SJL10434.1"/>
    </source>
</evidence>
<evidence type="ECO:0000256" key="1">
    <source>
        <dbReference type="SAM" id="MobiDB-lite"/>
    </source>
</evidence>
<keyword evidence="3" id="KW-1185">Reference proteome</keyword>
<feature type="compositionally biased region" description="Basic and acidic residues" evidence="1">
    <location>
        <begin position="160"/>
        <end position="169"/>
    </location>
</feature>
<accession>A0A284RNY6</accession>
<dbReference type="Proteomes" id="UP000219338">
    <property type="component" value="Unassembled WGS sequence"/>
</dbReference>
<dbReference type="EMBL" id="FUEG01000012">
    <property type="protein sequence ID" value="SJL10434.1"/>
    <property type="molecule type" value="Genomic_DNA"/>
</dbReference>